<gene>
    <name evidence="1" type="ORF">MM415A05999_0004</name>
</gene>
<dbReference type="EMBL" id="MT141637">
    <property type="protein sequence ID" value="QJA68658.1"/>
    <property type="molecule type" value="Genomic_DNA"/>
</dbReference>
<organism evidence="1">
    <name type="scientific">viral metagenome</name>
    <dbReference type="NCBI Taxonomy" id="1070528"/>
    <lineage>
        <taxon>unclassified sequences</taxon>
        <taxon>metagenomes</taxon>
        <taxon>organismal metagenomes</taxon>
    </lineage>
</organism>
<sequence>MIYLAVDHGCYEGWRLMECETAEEAIEYVKRGETYSMPWKIFKELMVTVEKEGL</sequence>
<reference evidence="1" key="1">
    <citation type="submission" date="2020-03" db="EMBL/GenBank/DDBJ databases">
        <title>The deep terrestrial virosphere.</title>
        <authorList>
            <person name="Holmfeldt K."/>
            <person name="Nilsson E."/>
            <person name="Simone D."/>
            <person name="Lopez-Fernandez M."/>
            <person name="Wu X."/>
            <person name="de Brujin I."/>
            <person name="Lundin D."/>
            <person name="Andersson A."/>
            <person name="Bertilsson S."/>
            <person name="Dopson M."/>
        </authorList>
    </citation>
    <scope>NUCLEOTIDE SEQUENCE</scope>
    <source>
        <strain evidence="1">MM415A05999</strain>
    </source>
</reference>
<evidence type="ECO:0000313" key="1">
    <source>
        <dbReference type="EMBL" id="QJA68658.1"/>
    </source>
</evidence>
<accession>A0A6M3JH56</accession>
<proteinExistence type="predicted"/>
<dbReference type="AlphaFoldDB" id="A0A6M3JH56"/>
<protein>
    <submittedName>
        <fullName evidence="1">Uncharacterized protein</fullName>
    </submittedName>
</protein>
<name>A0A6M3JH56_9ZZZZ</name>